<dbReference type="Pfam" id="PF02899">
    <property type="entry name" value="Phage_int_SAM_1"/>
    <property type="match status" value="1"/>
</dbReference>
<dbReference type="PROSITE" id="PS51900">
    <property type="entry name" value="CB"/>
    <property type="match status" value="1"/>
</dbReference>
<evidence type="ECO:0000259" key="6">
    <source>
        <dbReference type="PROSITE" id="PS51900"/>
    </source>
</evidence>
<keyword evidence="2 4" id="KW-0238">DNA-binding</keyword>
<name>A0A2P0QED0_9VIRU</name>
<evidence type="ECO:0000256" key="5">
    <source>
        <dbReference type="SAM" id="MobiDB-lite"/>
    </source>
</evidence>
<feature type="domain" description="Core-binding (CB)" evidence="6">
    <location>
        <begin position="8"/>
        <end position="98"/>
    </location>
</feature>
<dbReference type="GeneID" id="54989942"/>
<dbReference type="Gene3D" id="1.10.443.10">
    <property type="entry name" value="Intergrase catalytic core"/>
    <property type="match status" value="1"/>
</dbReference>
<dbReference type="InterPro" id="IPR013762">
    <property type="entry name" value="Integrase-like_cat_sf"/>
</dbReference>
<evidence type="ECO:0000313" key="7">
    <source>
        <dbReference type="EMBL" id="ARM71115.1"/>
    </source>
</evidence>
<dbReference type="Proteomes" id="UP000240235">
    <property type="component" value="Segment"/>
</dbReference>
<dbReference type="Gene3D" id="1.10.150.130">
    <property type="match status" value="1"/>
</dbReference>
<reference evidence="7" key="1">
    <citation type="journal article" date="2018" name="Gene">
        <title>The Unexplored Diversity of Pleolipoviruses: The Surprising Case of Two Viruses with Identical Major Structural Modules.</title>
        <authorList>
            <person name="Atanasova N.S."/>
            <person name="Heinio C.H."/>
            <person name="Demina T.A."/>
            <person name="Bamford D.H."/>
            <person name="Oksanen H.M."/>
        </authorList>
    </citation>
    <scope>NUCLEOTIDE SEQUENCE [LARGE SCALE GENOMIC DNA]</scope>
    <source>
        <strain evidence="7">1A_s5a-1/hispanica</strain>
    </source>
</reference>
<dbReference type="PANTHER" id="PTHR30349:SF41">
    <property type="entry name" value="INTEGRASE_RECOMBINASE PROTEIN MJ0367-RELATED"/>
    <property type="match status" value="1"/>
</dbReference>
<dbReference type="SUPFAM" id="SSF56349">
    <property type="entry name" value="DNA breaking-rejoining enzymes"/>
    <property type="match status" value="1"/>
</dbReference>
<evidence type="ECO:0000256" key="2">
    <source>
        <dbReference type="ARBA" id="ARBA00023125"/>
    </source>
</evidence>
<feature type="compositionally biased region" description="Basic and acidic residues" evidence="5">
    <location>
        <begin position="289"/>
        <end position="312"/>
    </location>
</feature>
<feature type="region of interest" description="Disordered" evidence="5">
    <location>
        <begin position="261"/>
        <end position="345"/>
    </location>
</feature>
<feature type="compositionally biased region" description="Polar residues" evidence="5">
    <location>
        <begin position="275"/>
        <end position="286"/>
    </location>
</feature>
<organism evidence="7">
    <name type="scientific">Haloarcula hispanica pleomorphic virus 4</name>
    <dbReference type="NCBI Taxonomy" id="1980140"/>
    <lineage>
        <taxon>Viruses</taxon>
        <taxon>Monodnaviria</taxon>
        <taxon>Trapavirae</taxon>
        <taxon>Saleviricota</taxon>
        <taxon>Huolimaviricetes</taxon>
        <taxon>Haloruvirales</taxon>
        <taxon>Pleolipoviridae</taxon>
        <taxon>Betapleolipovirus</taxon>
        <taxon>Betapleolipovirus italiense</taxon>
        <taxon>Betapleolipovirus HHPV4</taxon>
    </lineage>
</organism>
<sequence>MSNDLQPLEPGRAVDMYLKARQDELTESTIQSQEYRLEAFEQFCREEGIENLNDLSGRDLYAYRVWRREGNGKGRDEIEPITLRGQLATVRSFLRFAAEVDAVPEDLRTKVPLPTISNAGEVSASTLDPERADVILDYLQMYKYASRVHVIALLLWHTGARMGAIRGLDIDDCELEQDNPGIQFVHRPQTDTPLKNGEKGQRWNAISDHVANVLQDYIDGPRESVFDEHGRRPLVTTSQGRASTSTFRTTMYRVTRPCWRGAECPHDRDPEECEATSNRKASTCPSARSPHDVRSGRVTAYRREDVPRRVVSDRLNASDQILDKHYDRRGEREKSEQRRDYLPEV</sequence>
<dbReference type="GO" id="GO:0006310">
    <property type="term" value="P:DNA recombination"/>
    <property type="evidence" value="ECO:0007669"/>
    <property type="project" value="UniProtKB-KW"/>
</dbReference>
<protein>
    <submittedName>
        <fullName evidence="7">Integrase</fullName>
    </submittedName>
</protein>
<dbReference type="GO" id="GO:0015074">
    <property type="term" value="P:DNA integration"/>
    <property type="evidence" value="ECO:0007669"/>
    <property type="project" value="InterPro"/>
</dbReference>
<dbReference type="PANTHER" id="PTHR30349">
    <property type="entry name" value="PHAGE INTEGRASE-RELATED"/>
    <property type="match status" value="1"/>
</dbReference>
<dbReference type="RefSeq" id="YP_009799432.1">
    <property type="nucleotide sequence ID" value="NC_047943.1"/>
</dbReference>
<evidence type="ECO:0000256" key="4">
    <source>
        <dbReference type="PROSITE-ProRule" id="PRU01248"/>
    </source>
</evidence>
<dbReference type="EMBL" id="KY264020">
    <property type="protein sequence ID" value="ARM71115.1"/>
    <property type="molecule type" value="Genomic_DNA"/>
</dbReference>
<dbReference type="InterPro" id="IPR044068">
    <property type="entry name" value="CB"/>
</dbReference>
<dbReference type="GO" id="GO:0003677">
    <property type="term" value="F:DNA binding"/>
    <property type="evidence" value="ECO:0007669"/>
    <property type="project" value="UniProtKB-UniRule"/>
</dbReference>
<accession>A0A2P0QED0</accession>
<evidence type="ECO:0000256" key="3">
    <source>
        <dbReference type="ARBA" id="ARBA00023172"/>
    </source>
</evidence>
<dbReference type="InterPro" id="IPR011010">
    <property type="entry name" value="DNA_brk_join_enz"/>
</dbReference>
<keyword evidence="8" id="KW-1185">Reference proteome</keyword>
<dbReference type="InterPro" id="IPR050090">
    <property type="entry name" value="Tyrosine_recombinase_XerCD"/>
</dbReference>
<dbReference type="InterPro" id="IPR010998">
    <property type="entry name" value="Integrase_recombinase_N"/>
</dbReference>
<feature type="compositionally biased region" description="Basic and acidic residues" evidence="5">
    <location>
        <begin position="321"/>
        <end position="345"/>
    </location>
</feature>
<keyword evidence="3" id="KW-0233">DNA recombination</keyword>
<evidence type="ECO:0000313" key="8">
    <source>
        <dbReference type="Proteomes" id="UP000240235"/>
    </source>
</evidence>
<dbReference type="KEGG" id="vg:54989942"/>
<proteinExistence type="inferred from homology"/>
<dbReference type="InterPro" id="IPR004107">
    <property type="entry name" value="Integrase_SAM-like_N"/>
</dbReference>
<evidence type="ECO:0000256" key="1">
    <source>
        <dbReference type="ARBA" id="ARBA00008857"/>
    </source>
</evidence>
<comment type="similarity">
    <text evidence="1">Belongs to the 'phage' integrase family.</text>
</comment>